<dbReference type="InterPro" id="IPR012337">
    <property type="entry name" value="RNaseH-like_sf"/>
</dbReference>
<evidence type="ECO:0000256" key="6">
    <source>
        <dbReference type="SAM" id="MobiDB-lite"/>
    </source>
</evidence>
<proteinExistence type="predicted"/>
<dbReference type="InterPro" id="IPR052035">
    <property type="entry name" value="ZnF_BED_domain_contain"/>
</dbReference>
<keyword evidence="5" id="KW-0539">Nucleus</keyword>
<feature type="compositionally biased region" description="Low complexity" evidence="6">
    <location>
        <begin position="64"/>
        <end position="75"/>
    </location>
</feature>
<dbReference type="SMART" id="SM00614">
    <property type="entry name" value="ZnF_BED"/>
    <property type="match status" value="1"/>
</dbReference>
<evidence type="ECO:0000256" key="1">
    <source>
        <dbReference type="ARBA" id="ARBA00004123"/>
    </source>
</evidence>
<protein>
    <recommendedName>
        <fullName evidence="9">Zinc finger BED domain-containing protein RICESLEEPER 2-like</fullName>
    </recommendedName>
</protein>
<evidence type="ECO:0000256" key="5">
    <source>
        <dbReference type="ARBA" id="ARBA00023242"/>
    </source>
</evidence>
<dbReference type="EMBL" id="KV002767">
    <property type="protein sequence ID" value="KZV37489.1"/>
    <property type="molecule type" value="Genomic_DNA"/>
</dbReference>
<dbReference type="PANTHER" id="PTHR46481:SF10">
    <property type="entry name" value="ZINC FINGER BED DOMAIN-CONTAINING PROTEIN 39"/>
    <property type="match status" value="1"/>
</dbReference>
<dbReference type="AlphaFoldDB" id="A0A2Z7BSU5"/>
<dbReference type="PANTHER" id="PTHR46481">
    <property type="entry name" value="ZINC FINGER BED DOMAIN-CONTAINING PROTEIN 4"/>
    <property type="match status" value="1"/>
</dbReference>
<dbReference type="Proteomes" id="UP000250235">
    <property type="component" value="Unassembled WGS sequence"/>
</dbReference>
<evidence type="ECO:0000313" key="7">
    <source>
        <dbReference type="EMBL" id="KZV37489.1"/>
    </source>
</evidence>
<keyword evidence="3" id="KW-0863">Zinc-finger</keyword>
<organism evidence="7 8">
    <name type="scientific">Dorcoceras hygrometricum</name>
    <dbReference type="NCBI Taxonomy" id="472368"/>
    <lineage>
        <taxon>Eukaryota</taxon>
        <taxon>Viridiplantae</taxon>
        <taxon>Streptophyta</taxon>
        <taxon>Embryophyta</taxon>
        <taxon>Tracheophyta</taxon>
        <taxon>Spermatophyta</taxon>
        <taxon>Magnoliopsida</taxon>
        <taxon>eudicotyledons</taxon>
        <taxon>Gunneridae</taxon>
        <taxon>Pentapetalae</taxon>
        <taxon>asterids</taxon>
        <taxon>lamiids</taxon>
        <taxon>Lamiales</taxon>
        <taxon>Gesneriaceae</taxon>
        <taxon>Didymocarpoideae</taxon>
        <taxon>Trichosporeae</taxon>
        <taxon>Loxocarpinae</taxon>
        <taxon>Dorcoceras</taxon>
    </lineage>
</organism>
<sequence length="427" mass="48274">MVWEHFTVSAVNADFVRAFCNQCKKSFAYISGSKQAGTSHLKRDIALGICPVFRSSRDNDQLGPSAPSPRSIISINGTNRPRKRHRAGSKVASIFFNEDFCSREFVKMIIQHDYPLHMCQHSGFVDFARALNREFNVMSVSDVEEQILRTYLTEKQRILNLLNGISGHISLSIDFWTSNQNLVSMTFRVVRTNQYNQDLGLIHSTNGNHLESSNEGSSIDHQVIIYLHAQNITMFPTNETCVYVLLIGHFIDQDWKLQRRILDFVWIPFSDSDTAFNNGVASCVSNWNSEGKLLTVTLDHSNANKNAGGNLRRLLSTNKSLLLNGQLIINSCYTRILRSLSKDAIGYIKEAINKVRDSVKFAKTSEAHEERFNKLRLLLQVSSNKTLAINDLTKWNTTYDMLVAASGFSCVEDSGSSWCLQDINIRT</sequence>
<keyword evidence="4" id="KW-0862">Zinc</keyword>
<evidence type="ECO:0000256" key="2">
    <source>
        <dbReference type="ARBA" id="ARBA00022723"/>
    </source>
</evidence>
<gene>
    <name evidence="7" type="ORF">F511_15821</name>
</gene>
<reference evidence="7 8" key="1">
    <citation type="journal article" date="2015" name="Proc. Natl. Acad. Sci. U.S.A.">
        <title>The resurrection genome of Boea hygrometrica: A blueprint for survival of dehydration.</title>
        <authorList>
            <person name="Xiao L."/>
            <person name="Yang G."/>
            <person name="Zhang L."/>
            <person name="Yang X."/>
            <person name="Zhao S."/>
            <person name="Ji Z."/>
            <person name="Zhou Q."/>
            <person name="Hu M."/>
            <person name="Wang Y."/>
            <person name="Chen M."/>
            <person name="Xu Y."/>
            <person name="Jin H."/>
            <person name="Xiao X."/>
            <person name="Hu G."/>
            <person name="Bao F."/>
            <person name="Hu Y."/>
            <person name="Wan P."/>
            <person name="Li L."/>
            <person name="Deng X."/>
            <person name="Kuang T."/>
            <person name="Xiang C."/>
            <person name="Zhu J.K."/>
            <person name="Oliver M.J."/>
            <person name="He Y."/>
        </authorList>
    </citation>
    <scope>NUCLEOTIDE SEQUENCE [LARGE SCALE GENOMIC DNA]</scope>
    <source>
        <strain evidence="8">cv. XS01</strain>
    </source>
</reference>
<dbReference type="OrthoDB" id="2610923at2759"/>
<accession>A0A2Z7BSU5</accession>
<evidence type="ECO:0000256" key="4">
    <source>
        <dbReference type="ARBA" id="ARBA00022833"/>
    </source>
</evidence>
<evidence type="ECO:0000256" key="3">
    <source>
        <dbReference type="ARBA" id="ARBA00022771"/>
    </source>
</evidence>
<keyword evidence="2" id="KW-0479">Metal-binding</keyword>
<name>A0A2Z7BSU5_9LAMI</name>
<feature type="region of interest" description="Disordered" evidence="6">
    <location>
        <begin position="58"/>
        <end position="83"/>
    </location>
</feature>
<evidence type="ECO:0008006" key="9">
    <source>
        <dbReference type="Google" id="ProtNLM"/>
    </source>
</evidence>
<comment type="subcellular location">
    <subcellularLocation>
        <location evidence="1">Nucleus</location>
    </subcellularLocation>
</comment>
<evidence type="ECO:0000313" key="8">
    <source>
        <dbReference type="Proteomes" id="UP000250235"/>
    </source>
</evidence>
<dbReference type="SUPFAM" id="SSF53098">
    <property type="entry name" value="Ribonuclease H-like"/>
    <property type="match status" value="1"/>
</dbReference>
<keyword evidence="8" id="KW-1185">Reference proteome</keyword>